<evidence type="ECO:0000256" key="4">
    <source>
        <dbReference type="ARBA" id="ARBA00022801"/>
    </source>
</evidence>
<dbReference type="OrthoDB" id="6119954at2759"/>
<dbReference type="InterPro" id="IPR002933">
    <property type="entry name" value="Peptidase_M20"/>
</dbReference>
<dbReference type="GO" id="GO:0005783">
    <property type="term" value="C:endoplasmic reticulum"/>
    <property type="evidence" value="ECO:0007669"/>
    <property type="project" value="TreeGrafter"/>
</dbReference>
<comment type="caution">
    <text evidence="8">The sequence shown here is derived from an EMBL/GenBank/DDBJ whole genome shotgun (WGS) entry which is preliminary data.</text>
</comment>
<feature type="binding site" evidence="5">
    <location>
        <position position="202"/>
    </location>
    <ligand>
        <name>Mn(2+)</name>
        <dbReference type="ChEBI" id="CHEBI:29035"/>
        <label>2</label>
    </ligand>
</feature>
<dbReference type="Gene3D" id="3.30.70.360">
    <property type="match status" value="1"/>
</dbReference>
<dbReference type="EMBL" id="JAGYWB010000001">
    <property type="protein sequence ID" value="KAI0531092.1"/>
    <property type="molecule type" value="Genomic_DNA"/>
</dbReference>
<evidence type="ECO:0000256" key="1">
    <source>
        <dbReference type="ARBA" id="ARBA00003007"/>
    </source>
</evidence>
<evidence type="ECO:0000256" key="6">
    <source>
        <dbReference type="SAM" id="SignalP"/>
    </source>
</evidence>
<dbReference type="InterPro" id="IPR017439">
    <property type="entry name" value="Amidohydrolase"/>
</dbReference>
<evidence type="ECO:0000256" key="3">
    <source>
        <dbReference type="ARBA" id="ARBA00022729"/>
    </source>
</evidence>
<gene>
    <name evidence="8" type="ORF">KFK09_000644</name>
</gene>
<dbReference type="GO" id="GO:0009850">
    <property type="term" value="P:auxin metabolic process"/>
    <property type="evidence" value="ECO:0007669"/>
    <property type="project" value="InterPro"/>
</dbReference>
<dbReference type="InterPro" id="IPR036264">
    <property type="entry name" value="Bact_exopeptidase_dim_dom"/>
</dbReference>
<evidence type="ECO:0000259" key="7">
    <source>
        <dbReference type="Pfam" id="PF07687"/>
    </source>
</evidence>
<accession>A0A8T3CCH2</accession>
<dbReference type="SUPFAM" id="SSF53187">
    <property type="entry name" value="Zn-dependent exopeptidases"/>
    <property type="match status" value="1"/>
</dbReference>
<feature type="chain" id="PRO_5035916506" description="Peptidase M20 dimerisation domain-containing protein" evidence="6">
    <location>
        <begin position="27"/>
        <end position="439"/>
    </location>
</feature>
<keyword evidence="5" id="KW-0479">Metal-binding</keyword>
<dbReference type="PIRSF" id="PIRSF005962">
    <property type="entry name" value="Pept_M20D_amidohydro"/>
    <property type="match status" value="1"/>
</dbReference>
<proteinExistence type="inferred from homology"/>
<feature type="binding site" evidence="5">
    <location>
        <position position="142"/>
    </location>
    <ligand>
        <name>Mn(2+)</name>
        <dbReference type="ChEBI" id="CHEBI:29035"/>
        <label>2</label>
    </ligand>
</feature>
<name>A0A8T3CCH2_DENNO</name>
<dbReference type="PANTHER" id="PTHR11014:SF63">
    <property type="entry name" value="METALLOPEPTIDASE, PUTATIVE (AFU_ORTHOLOGUE AFUA_6G09600)-RELATED"/>
    <property type="match status" value="1"/>
</dbReference>
<comment type="cofactor">
    <cofactor evidence="5">
        <name>Mn(2+)</name>
        <dbReference type="ChEBI" id="CHEBI:29035"/>
    </cofactor>
    <text evidence="5">The Mn(2+) ion enhances activity.</text>
</comment>
<dbReference type="SMR" id="A0A8T3CCH2"/>
<feature type="signal peptide" evidence="6">
    <location>
        <begin position="1"/>
        <end position="26"/>
    </location>
</feature>
<evidence type="ECO:0000256" key="2">
    <source>
        <dbReference type="ARBA" id="ARBA00006153"/>
    </source>
</evidence>
<evidence type="ECO:0000256" key="5">
    <source>
        <dbReference type="PIRSR" id="PIRSR005962-1"/>
    </source>
</evidence>
<dbReference type="CDD" id="cd08017">
    <property type="entry name" value="M20_IAA_Hyd"/>
    <property type="match status" value="1"/>
</dbReference>
<keyword evidence="4" id="KW-0378">Hydrolase</keyword>
<keyword evidence="5" id="KW-0464">Manganese</keyword>
<dbReference type="GO" id="GO:0010179">
    <property type="term" value="F:IAA-Ala conjugate hydrolase activity"/>
    <property type="evidence" value="ECO:0007669"/>
    <property type="project" value="TreeGrafter"/>
</dbReference>
<feature type="domain" description="Peptidase M20 dimerisation" evidence="7">
    <location>
        <begin position="224"/>
        <end position="317"/>
    </location>
</feature>
<dbReference type="Pfam" id="PF01546">
    <property type="entry name" value="Peptidase_M20"/>
    <property type="match status" value="1"/>
</dbReference>
<evidence type="ECO:0000313" key="9">
    <source>
        <dbReference type="Proteomes" id="UP000829196"/>
    </source>
</evidence>
<sequence length="439" mass="47707">MAASLSCFLFSFYLLFSSFFPPPSCGAPAVTTTAMPCSRAEVLLQEARAPEFFDWLKGVRRRIHQHPELAFKEYKTSELIRSELDALAVEYAWPIAKTGVIASIGSGEGPRFALRADMDALAMQELVDWEYKSMESGKMHACGHDAHVAMLLGAAKLLQSHKNDLMGSVRLLFQPAEEGYAGAYHVLQEGVLEDVEAIFGMHVDPTIPTGTVSSRPGTFLAASARFLATIKGKGGHAAAPHTTIDPVIAASFAILGLQQLVSRESDPLESMVVSVGIVKAGDAYNVIPESVTFGGTFRSVTTEGLYILLSRIREIIQMQATAHRCVAIVDFMEKTLKPYPATVNDEEMYKNAKKVGEDLVGKGNVYLSPLAMGAEDFSFYTQRMPSTVFNVGTKNESIGASYHLHSPYFFLDEQALPIGAAFHAAVALSYLDGHSDFST</sequence>
<dbReference type="InterPro" id="IPR011650">
    <property type="entry name" value="Peptidase_M20_dimer"/>
</dbReference>
<dbReference type="GO" id="GO:0046872">
    <property type="term" value="F:metal ion binding"/>
    <property type="evidence" value="ECO:0007669"/>
    <property type="project" value="UniProtKB-KW"/>
</dbReference>
<dbReference type="SUPFAM" id="SSF55031">
    <property type="entry name" value="Bacterial exopeptidase dimerisation domain"/>
    <property type="match status" value="1"/>
</dbReference>
<feature type="binding site" evidence="5">
    <location>
        <position position="144"/>
    </location>
    <ligand>
        <name>Mn(2+)</name>
        <dbReference type="ChEBI" id="CHEBI:29035"/>
        <label>2</label>
    </ligand>
</feature>
<protein>
    <recommendedName>
        <fullName evidence="7">Peptidase M20 dimerisation domain-containing protein</fullName>
    </recommendedName>
</protein>
<feature type="binding site" evidence="5">
    <location>
        <position position="405"/>
    </location>
    <ligand>
        <name>Mn(2+)</name>
        <dbReference type="ChEBI" id="CHEBI:29035"/>
        <label>2</label>
    </ligand>
</feature>
<dbReference type="FunFam" id="3.30.70.360:FF:000001">
    <property type="entry name" value="N-acetyldiaminopimelate deacetylase"/>
    <property type="match status" value="1"/>
</dbReference>
<evidence type="ECO:0000313" key="8">
    <source>
        <dbReference type="EMBL" id="KAI0531092.1"/>
    </source>
</evidence>
<keyword evidence="3 6" id="KW-0732">Signal</keyword>
<dbReference type="InterPro" id="IPR044757">
    <property type="entry name" value="ILR1-like_Hyd"/>
</dbReference>
<dbReference type="Proteomes" id="UP000829196">
    <property type="component" value="Unassembled WGS sequence"/>
</dbReference>
<organism evidence="8 9">
    <name type="scientific">Dendrobium nobile</name>
    <name type="common">Orchid</name>
    <dbReference type="NCBI Taxonomy" id="94219"/>
    <lineage>
        <taxon>Eukaryota</taxon>
        <taxon>Viridiplantae</taxon>
        <taxon>Streptophyta</taxon>
        <taxon>Embryophyta</taxon>
        <taxon>Tracheophyta</taxon>
        <taxon>Spermatophyta</taxon>
        <taxon>Magnoliopsida</taxon>
        <taxon>Liliopsida</taxon>
        <taxon>Asparagales</taxon>
        <taxon>Orchidaceae</taxon>
        <taxon>Epidendroideae</taxon>
        <taxon>Malaxideae</taxon>
        <taxon>Dendrobiinae</taxon>
        <taxon>Dendrobium</taxon>
    </lineage>
</organism>
<reference evidence="8" key="1">
    <citation type="journal article" date="2022" name="Front. Genet.">
        <title>Chromosome-Scale Assembly of the Dendrobium nobile Genome Provides Insights Into the Molecular Mechanism of the Biosynthesis of the Medicinal Active Ingredient of Dendrobium.</title>
        <authorList>
            <person name="Xu Q."/>
            <person name="Niu S.-C."/>
            <person name="Li K.-L."/>
            <person name="Zheng P.-J."/>
            <person name="Zhang X.-J."/>
            <person name="Jia Y."/>
            <person name="Liu Y."/>
            <person name="Niu Y.-X."/>
            <person name="Yu L.-H."/>
            <person name="Chen D.-F."/>
            <person name="Zhang G.-Q."/>
        </authorList>
    </citation>
    <scope>NUCLEOTIDE SEQUENCE</scope>
    <source>
        <tissue evidence="8">Leaf</tissue>
    </source>
</reference>
<dbReference type="AlphaFoldDB" id="A0A8T3CCH2"/>
<dbReference type="Gene3D" id="3.40.630.10">
    <property type="entry name" value="Zn peptidases"/>
    <property type="match status" value="1"/>
</dbReference>
<dbReference type="PANTHER" id="PTHR11014">
    <property type="entry name" value="PEPTIDASE M20 FAMILY MEMBER"/>
    <property type="match status" value="1"/>
</dbReference>
<feature type="binding site" evidence="5">
    <location>
        <position position="178"/>
    </location>
    <ligand>
        <name>Mn(2+)</name>
        <dbReference type="ChEBI" id="CHEBI:29035"/>
        <label>2</label>
    </ligand>
</feature>
<comment type="function">
    <text evidence="1">Hydrolyzes certain amino acid conjugates of the plant growth regulator indole-3-acetic acid (IAA).</text>
</comment>
<dbReference type="Pfam" id="PF07687">
    <property type="entry name" value="M20_dimer"/>
    <property type="match status" value="1"/>
</dbReference>
<comment type="similarity">
    <text evidence="2">Belongs to the peptidase M20 family.</text>
</comment>
<keyword evidence="9" id="KW-1185">Reference proteome</keyword>
<dbReference type="NCBIfam" id="TIGR01891">
    <property type="entry name" value="amidohydrolases"/>
    <property type="match status" value="1"/>
</dbReference>